<evidence type="ECO:0000313" key="2">
    <source>
        <dbReference type="Proteomes" id="UP000445144"/>
    </source>
</evidence>
<organism evidence="1 2">
    <name type="scientific">Chryseobacterium potabilaquae</name>
    <dbReference type="NCBI Taxonomy" id="2675057"/>
    <lineage>
        <taxon>Bacteria</taxon>
        <taxon>Pseudomonadati</taxon>
        <taxon>Bacteroidota</taxon>
        <taxon>Flavobacteriia</taxon>
        <taxon>Flavobacteriales</taxon>
        <taxon>Weeksellaceae</taxon>
        <taxon>Chryseobacterium group</taxon>
        <taxon>Chryseobacterium</taxon>
    </lineage>
</organism>
<keyword evidence="2" id="KW-1185">Reference proteome</keyword>
<dbReference type="EMBL" id="CACVBR010000038">
    <property type="protein sequence ID" value="CAA7197063.1"/>
    <property type="molecule type" value="Genomic_DNA"/>
</dbReference>
<accession>A0A6N4XEI9</accession>
<proteinExistence type="predicted"/>
<reference evidence="1 2" key="1">
    <citation type="submission" date="2020-01" db="EMBL/GenBank/DDBJ databases">
        <authorList>
            <person name="Rodrigo-Torres L."/>
            <person name="Arahal R. D."/>
            <person name="Lucena T."/>
        </authorList>
    </citation>
    <scope>NUCLEOTIDE SEQUENCE [LARGE SCALE GENOMIC DNA]</scope>
    <source>
        <strain evidence="1 2">CECT 9293</strain>
    </source>
</reference>
<dbReference type="AlphaFoldDB" id="A0A6N4XEI9"/>
<dbReference type="Proteomes" id="UP000445144">
    <property type="component" value="Unassembled WGS sequence"/>
</dbReference>
<sequence length="146" mass="17639">MRNRNTFNFKNLHLGSLIEQAVIEMEIEAIRICDAFNCKEEELQKMYESESLELEFLLIWSKLLNYDFFRIYSQHLVLYAPQIIIPEKLRKKRHLKSLKNIYTKGIIDFILEILDTGEKKQEEIIQEYGIPKSTLHRWMDKYKHSK</sequence>
<protein>
    <submittedName>
        <fullName evidence="1">Uncharacterized protein</fullName>
    </submittedName>
</protein>
<dbReference type="RefSeq" id="WP_162033774.1">
    <property type="nucleotide sequence ID" value="NZ_CACVBR010000038.1"/>
</dbReference>
<gene>
    <name evidence="1" type="ORF">CHRY9293_03120</name>
</gene>
<dbReference type="Gene3D" id="1.10.10.60">
    <property type="entry name" value="Homeodomain-like"/>
    <property type="match status" value="1"/>
</dbReference>
<evidence type="ECO:0000313" key="1">
    <source>
        <dbReference type="EMBL" id="CAA7197063.1"/>
    </source>
</evidence>
<name>A0A6N4XEI9_9FLAO</name>